<evidence type="ECO:0000259" key="9">
    <source>
        <dbReference type="Pfam" id="PF20501"/>
    </source>
</evidence>
<evidence type="ECO:0000256" key="3">
    <source>
        <dbReference type="ARBA" id="ARBA00022475"/>
    </source>
</evidence>
<evidence type="ECO:0000313" key="10">
    <source>
        <dbReference type="EMBL" id="HGT48320.1"/>
    </source>
</evidence>
<evidence type="ECO:0000256" key="6">
    <source>
        <dbReference type="ARBA" id="ARBA00023136"/>
    </source>
</evidence>
<feature type="transmembrane region" description="Helical" evidence="7">
    <location>
        <begin position="27"/>
        <end position="48"/>
    </location>
</feature>
<feature type="transmembrane region" description="Helical" evidence="7">
    <location>
        <begin position="6"/>
        <end position="22"/>
    </location>
</feature>
<dbReference type="InterPro" id="IPR050616">
    <property type="entry name" value="CPA3_Na-H_Antiporter_A"/>
</dbReference>
<dbReference type="InterPro" id="IPR046806">
    <property type="entry name" value="MrpA_C/MbhE"/>
</dbReference>
<protein>
    <submittedName>
        <fullName evidence="10">DUF4040 domain-containing protein</fullName>
    </submittedName>
</protein>
<evidence type="ECO:0000256" key="4">
    <source>
        <dbReference type="ARBA" id="ARBA00022692"/>
    </source>
</evidence>
<feature type="domain" description="MrpA C-terminal/MbhE" evidence="9">
    <location>
        <begin position="120"/>
        <end position="171"/>
    </location>
</feature>
<keyword evidence="3" id="KW-1003">Cell membrane</keyword>
<keyword evidence="2" id="KW-0813">Transport</keyword>
<evidence type="ECO:0000256" key="5">
    <source>
        <dbReference type="ARBA" id="ARBA00022989"/>
    </source>
</evidence>
<dbReference type="InterPro" id="IPR025383">
    <property type="entry name" value="MrpA_C/MbhD"/>
</dbReference>
<organism evidence="10">
    <name type="scientific">Ignavibacterium album</name>
    <dbReference type="NCBI Taxonomy" id="591197"/>
    <lineage>
        <taxon>Bacteria</taxon>
        <taxon>Pseudomonadati</taxon>
        <taxon>Ignavibacteriota</taxon>
        <taxon>Ignavibacteria</taxon>
        <taxon>Ignavibacteriales</taxon>
        <taxon>Ignavibacteriaceae</taxon>
        <taxon>Ignavibacterium</taxon>
    </lineage>
</organism>
<feature type="transmembrane region" description="Helical" evidence="7">
    <location>
        <begin position="54"/>
        <end position="73"/>
    </location>
</feature>
<dbReference type="EMBL" id="DSVI01000014">
    <property type="protein sequence ID" value="HGT48320.1"/>
    <property type="molecule type" value="Genomic_DNA"/>
</dbReference>
<dbReference type="GO" id="GO:0005886">
    <property type="term" value="C:plasma membrane"/>
    <property type="evidence" value="ECO:0007669"/>
    <property type="project" value="UniProtKB-SubCell"/>
</dbReference>
<dbReference type="Pfam" id="PF13244">
    <property type="entry name" value="MbhD"/>
    <property type="match status" value="1"/>
</dbReference>
<sequence>MPVEYWLIFILVVMIIASIAALEMKDILSSIVAIGVVGLGVSLSFLFLQAPDLAIVQFLFEIFALIILVKAFLGKDYHKEEPSRINKILAGVTVITLAAIFIFSVSVFELLPPFGEPLMTTSQYYLDNGAKDTGAANLVSSIILDYRAYDTLGEITVLFTAILGAFTILRIKSKSKKDTTELSHAAK</sequence>
<comment type="subcellular location">
    <subcellularLocation>
        <location evidence="1">Cell membrane</location>
        <topology evidence="1">Multi-pass membrane protein</topology>
    </subcellularLocation>
</comment>
<proteinExistence type="predicted"/>
<feature type="domain" description="MrpA C-terminal/MbhD" evidence="8">
    <location>
        <begin position="12"/>
        <end position="71"/>
    </location>
</feature>
<name>A0A832DKQ1_9BACT</name>
<evidence type="ECO:0000256" key="2">
    <source>
        <dbReference type="ARBA" id="ARBA00022448"/>
    </source>
</evidence>
<feature type="transmembrane region" description="Helical" evidence="7">
    <location>
        <begin position="85"/>
        <end position="108"/>
    </location>
</feature>
<comment type="caution">
    <text evidence="10">The sequence shown here is derived from an EMBL/GenBank/DDBJ whole genome shotgun (WGS) entry which is preliminary data.</text>
</comment>
<keyword evidence="4 7" id="KW-0812">Transmembrane</keyword>
<feature type="transmembrane region" description="Helical" evidence="7">
    <location>
        <begin position="151"/>
        <end position="169"/>
    </location>
</feature>
<dbReference type="PANTHER" id="PTHR43373">
    <property type="entry name" value="NA(+)/H(+) ANTIPORTER SUBUNIT"/>
    <property type="match status" value="1"/>
</dbReference>
<keyword evidence="5 7" id="KW-1133">Transmembrane helix</keyword>
<reference evidence="10" key="1">
    <citation type="journal article" date="2020" name="mSystems">
        <title>Genome- and Community-Level Interaction Insights into Carbon Utilization and Element Cycling Functions of Hydrothermarchaeota in Hydrothermal Sediment.</title>
        <authorList>
            <person name="Zhou Z."/>
            <person name="Liu Y."/>
            <person name="Xu W."/>
            <person name="Pan J."/>
            <person name="Luo Z.H."/>
            <person name="Li M."/>
        </authorList>
    </citation>
    <scope>NUCLEOTIDE SEQUENCE [LARGE SCALE GENOMIC DNA]</scope>
    <source>
        <strain evidence="10">SpSt-500</strain>
    </source>
</reference>
<gene>
    <name evidence="10" type="ORF">ENS56_09810</name>
</gene>
<dbReference type="Pfam" id="PF20501">
    <property type="entry name" value="MbhE"/>
    <property type="match status" value="1"/>
</dbReference>
<dbReference type="PANTHER" id="PTHR43373:SF1">
    <property type="entry name" value="NA(+)_H(+) ANTIPORTER SUBUNIT A"/>
    <property type="match status" value="1"/>
</dbReference>
<evidence type="ECO:0000259" key="8">
    <source>
        <dbReference type="Pfam" id="PF13244"/>
    </source>
</evidence>
<dbReference type="AlphaFoldDB" id="A0A832DKQ1"/>
<keyword evidence="6 7" id="KW-0472">Membrane</keyword>
<evidence type="ECO:0000256" key="1">
    <source>
        <dbReference type="ARBA" id="ARBA00004651"/>
    </source>
</evidence>
<accession>A0A832DKQ1</accession>
<evidence type="ECO:0000256" key="7">
    <source>
        <dbReference type="SAM" id="Phobius"/>
    </source>
</evidence>